<sequence length="341" mass="39203">MEPSLKFIPHELDRIRLNCKGCGVDFKPNWLEDRGGPMLGRYNDKDGGYWGRSASFVPCSNCGEKSSIEIPTSDLKSRVHLFGDEAYRPIGKSGMVYCYSVVGASEPFLGEIEKLLIDIKKKLQPELPPTSWKIHMKNLWSGQQRKKIVAFENWNFDHVMDLINQVSQLFDYMGDKLFKANIALPGIPGTRNPKVGFSEYIRNEAYVLLMSTVVHQMTKLGGQPIIFFDAEKKSDSDIIIQKWAKDIFINTQNTLFFSFMSKGIEIPEPKFIQPGSTPLSELADFISFIMARYHFRIFDNKKPEIDPKLLGNVMYMTFSDNGKKLLYQTQTGYPWRMNYQR</sequence>
<organism evidence="1 2">
    <name type="scientific">Cyclobacterium plantarum</name>
    <dbReference type="NCBI Taxonomy" id="2716263"/>
    <lineage>
        <taxon>Bacteria</taxon>
        <taxon>Pseudomonadati</taxon>
        <taxon>Bacteroidota</taxon>
        <taxon>Cytophagia</taxon>
        <taxon>Cytophagales</taxon>
        <taxon>Cyclobacteriaceae</taxon>
        <taxon>Cyclobacterium</taxon>
    </lineage>
</organism>
<evidence type="ECO:0000313" key="1">
    <source>
        <dbReference type="EMBL" id="NHE56407.1"/>
    </source>
</evidence>
<protein>
    <submittedName>
        <fullName evidence="1">DUF3800 domain-containing protein</fullName>
    </submittedName>
</protein>
<reference evidence="1 2" key="1">
    <citation type="submission" date="2020-03" db="EMBL/GenBank/DDBJ databases">
        <title>Cyclobacterium plantarum sp. nov., a marine bacterium isolated from a coastal-marine wetland.</title>
        <authorList>
            <person name="Sanchez-Porro C."/>
            <person name="Ventosa A."/>
            <person name="Amoozegar M."/>
        </authorList>
    </citation>
    <scope>NUCLEOTIDE SEQUENCE [LARGE SCALE GENOMIC DNA]</scope>
    <source>
        <strain evidence="1 2">GBPx2</strain>
    </source>
</reference>
<dbReference type="Proteomes" id="UP000649799">
    <property type="component" value="Unassembled WGS sequence"/>
</dbReference>
<dbReference type="EMBL" id="JAANYN010000002">
    <property type="protein sequence ID" value="NHE56407.1"/>
    <property type="molecule type" value="Genomic_DNA"/>
</dbReference>
<keyword evidence="2" id="KW-1185">Reference proteome</keyword>
<evidence type="ECO:0000313" key="2">
    <source>
        <dbReference type="Proteomes" id="UP000649799"/>
    </source>
</evidence>
<proteinExistence type="predicted"/>
<dbReference type="RefSeq" id="WP_166144224.1">
    <property type="nucleotide sequence ID" value="NZ_JAANYN010000002.1"/>
</dbReference>
<name>A0ABX0H879_9BACT</name>
<comment type="caution">
    <text evidence="1">The sequence shown here is derived from an EMBL/GenBank/DDBJ whole genome shotgun (WGS) entry which is preliminary data.</text>
</comment>
<accession>A0ABX0H879</accession>
<gene>
    <name evidence="1" type="ORF">G9Q97_06225</name>
</gene>